<evidence type="ECO:0000313" key="4">
    <source>
        <dbReference type="EMBL" id="PRQ19903.1"/>
    </source>
</evidence>
<dbReference type="Gene3D" id="3.30.40.10">
    <property type="entry name" value="Zinc/RING finger domain, C3HC4 (zinc finger)"/>
    <property type="match status" value="1"/>
</dbReference>
<organism evidence="4 5">
    <name type="scientific">Rosa chinensis</name>
    <name type="common">China rose</name>
    <dbReference type="NCBI Taxonomy" id="74649"/>
    <lineage>
        <taxon>Eukaryota</taxon>
        <taxon>Viridiplantae</taxon>
        <taxon>Streptophyta</taxon>
        <taxon>Embryophyta</taxon>
        <taxon>Tracheophyta</taxon>
        <taxon>Spermatophyta</taxon>
        <taxon>Magnoliopsida</taxon>
        <taxon>eudicotyledons</taxon>
        <taxon>Gunneridae</taxon>
        <taxon>Pentapetalae</taxon>
        <taxon>rosids</taxon>
        <taxon>fabids</taxon>
        <taxon>Rosales</taxon>
        <taxon>Rosaceae</taxon>
        <taxon>Rosoideae</taxon>
        <taxon>Rosoideae incertae sedis</taxon>
        <taxon>Rosa</taxon>
    </lineage>
</organism>
<dbReference type="SUPFAM" id="SSF57850">
    <property type="entry name" value="RING/U-box"/>
    <property type="match status" value="1"/>
</dbReference>
<dbReference type="InterPro" id="IPR003613">
    <property type="entry name" value="Ubox_domain"/>
</dbReference>
<dbReference type="EC" id="2.3.2.-" evidence="4"/>
<dbReference type="PANTHER" id="PTHR23315:SF284">
    <property type="entry name" value="U-BOX DOMAIN-CONTAINING PROTEIN 7"/>
    <property type="match status" value="1"/>
</dbReference>
<dbReference type="CDD" id="cd16664">
    <property type="entry name" value="RING-Ubox_PUB"/>
    <property type="match status" value="1"/>
</dbReference>
<dbReference type="Pfam" id="PF04564">
    <property type="entry name" value="U-box"/>
    <property type="match status" value="1"/>
</dbReference>
<dbReference type="InterPro" id="IPR045210">
    <property type="entry name" value="RING-Ubox_PUB"/>
</dbReference>
<feature type="domain" description="U-box" evidence="3">
    <location>
        <begin position="1"/>
        <end position="61"/>
    </location>
</feature>
<evidence type="ECO:0000256" key="1">
    <source>
        <dbReference type="ARBA" id="ARBA00004906"/>
    </source>
</evidence>
<comment type="caution">
    <text evidence="4">The sequence shown here is derived from an EMBL/GenBank/DDBJ whole genome shotgun (WGS) entry which is preliminary data.</text>
</comment>
<dbReference type="SMART" id="SM00504">
    <property type="entry name" value="Ubox"/>
    <property type="match status" value="1"/>
</dbReference>
<accession>A0A2P6PDA6</accession>
<dbReference type="Gramene" id="PRQ19903">
    <property type="protein sequence ID" value="PRQ19903"/>
    <property type="gene ID" value="RchiOBHm_Chr7g0222381"/>
</dbReference>
<dbReference type="Proteomes" id="UP000238479">
    <property type="component" value="Chromosome 7"/>
</dbReference>
<dbReference type="EC" id="6.2.1.45" evidence="4"/>
<dbReference type="EMBL" id="PDCK01000045">
    <property type="protein sequence ID" value="PRQ19903.1"/>
    <property type="molecule type" value="Genomic_DNA"/>
</dbReference>
<dbReference type="GO" id="GO:0004842">
    <property type="term" value="F:ubiquitin-protein transferase activity"/>
    <property type="evidence" value="ECO:0007669"/>
    <property type="project" value="InterPro"/>
</dbReference>
<protein>
    <submittedName>
        <fullName evidence="4">Putative aminoacyltransferase, E1 ubiquitin-activating enzyme</fullName>
        <ecNumber evidence="4">2.3.2.-</ecNumber>
        <ecNumber evidence="4">6.2.1.45</ecNumber>
    </submittedName>
</protein>
<keyword evidence="4" id="KW-0436">Ligase</keyword>
<evidence type="ECO:0000313" key="5">
    <source>
        <dbReference type="Proteomes" id="UP000238479"/>
    </source>
</evidence>
<keyword evidence="4" id="KW-0012">Acyltransferase</keyword>
<reference evidence="4 5" key="1">
    <citation type="journal article" date="2018" name="Nat. Genet.">
        <title>The Rosa genome provides new insights in the design of modern roses.</title>
        <authorList>
            <person name="Bendahmane M."/>
        </authorList>
    </citation>
    <scope>NUCLEOTIDE SEQUENCE [LARGE SCALE GENOMIC DNA]</scope>
    <source>
        <strain evidence="5">cv. Old Blush</strain>
    </source>
</reference>
<proteinExistence type="predicted"/>
<dbReference type="UniPathway" id="UPA00143"/>
<dbReference type="InterPro" id="IPR013083">
    <property type="entry name" value="Znf_RING/FYVE/PHD"/>
</dbReference>
<keyword evidence="5" id="KW-1185">Reference proteome</keyword>
<name>A0A2P6PDA6_ROSCH</name>
<evidence type="ECO:0000259" key="3">
    <source>
        <dbReference type="PROSITE" id="PS51698"/>
    </source>
</evidence>
<comment type="pathway">
    <text evidence="1">Protein modification; protein ubiquitination.</text>
</comment>
<dbReference type="GO" id="GO:0004839">
    <property type="term" value="F:ubiquitin activating enzyme activity"/>
    <property type="evidence" value="ECO:0007669"/>
    <property type="project" value="UniProtKB-EC"/>
</dbReference>
<dbReference type="PANTHER" id="PTHR23315">
    <property type="entry name" value="U BOX DOMAIN-CONTAINING"/>
    <property type="match status" value="1"/>
</dbReference>
<sequence>MCDPVIIASGQTYERICIEKWFSDGHSTCPTTQQKLSRLSLTPNYCLLDLNYWRLAFSESESANSKSMGSVGSCKLKGAKVVPIEESCTIEEAVGNETEELSLASEESEPDACF</sequence>
<keyword evidence="2 4" id="KW-0808">Transferase</keyword>
<evidence type="ECO:0000256" key="2">
    <source>
        <dbReference type="ARBA" id="ARBA00022679"/>
    </source>
</evidence>
<dbReference type="PROSITE" id="PS51698">
    <property type="entry name" value="U_BOX"/>
    <property type="match status" value="1"/>
</dbReference>
<gene>
    <name evidence="4" type="ORF">RchiOBHm_Chr7g0222381</name>
</gene>
<dbReference type="AlphaFoldDB" id="A0A2P6PDA6"/>